<keyword evidence="2" id="KW-1185">Reference proteome</keyword>
<accession>A0AAP0IUU2</accession>
<sequence length="143" mass="16267">MASVQVAVYGSKDRVLDANLFRGVEFGNSFVEQHAVNEAHHAEENRLEQICLKRRDYFGLSEGQGLLDHFSRVKVMLGPKNINNNNNNNREEKESPKEQMLFVGRKVGRSRSRGVRRREHELLSGTFGEASHGIRGLYNLEEG</sequence>
<name>A0AAP0IUU2_9MAGN</name>
<dbReference type="Proteomes" id="UP001420932">
    <property type="component" value="Unassembled WGS sequence"/>
</dbReference>
<proteinExistence type="predicted"/>
<organism evidence="1 2">
    <name type="scientific">Stephania yunnanensis</name>
    <dbReference type="NCBI Taxonomy" id="152371"/>
    <lineage>
        <taxon>Eukaryota</taxon>
        <taxon>Viridiplantae</taxon>
        <taxon>Streptophyta</taxon>
        <taxon>Embryophyta</taxon>
        <taxon>Tracheophyta</taxon>
        <taxon>Spermatophyta</taxon>
        <taxon>Magnoliopsida</taxon>
        <taxon>Ranunculales</taxon>
        <taxon>Menispermaceae</taxon>
        <taxon>Menispermoideae</taxon>
        <taxon>Cissampelideae</taxon>
        <taxon>Stephania</taxon>
    </lineage>
</organism>
<gene>
    <name evidence="1" type="ORF">Syun_019781</name>
</gene>
<dbReference type="AlphaFoldDB" id="A0AAP0IUU2"/>
<protein>
    <submittedName>
        <fullName evidence="1">Uncharacterized protein</fullName>
    </submittedName>
</protein>
<evidence type="ECO:0000313" key="2">
    <source>
        <dbReference type="Proteomes" id="UP001420932"/>
    </source>
</evidence>
<evidence type="ECO:0000313" key="1">
    <source>
        <dbReference type="EMBL" id="KAK9122164.1"/>
    </source>
</evidence>
<reference evidence="1 2" key="1">
    <citation type="submission" date="2024-01" db="EMBL/GenBank/DDBJ databases">
        <title>Genome assemblies of Stephania.</title>
        <authorList>
            <person name="Yang L."/>
        </authorList>
    </citation>
    <scope>NUCLEOTIDE SEQUENCE [LARGE SCALE GENOMIC DNA]</scope>
    <source>
        <strain evidence="1">YNDBR</strain>
        <tissue evidence="1">Leaf</tissue>
    </source>
</reference>
<comment type="caution">
    <text evidence="1">The sequence shown here is derived from an EMBL/GenBank/DDBJ whole genome shotgun (WGS) entry which is preliminary data.</text>
</comment>
<dbReference type="EMBL" id="JBBNAF010000008">
    <property type="protein sequence ID" value="KAK9122164.1"/>
    <property type="molecule type" value="Genomic_DNA"/>
</dbReference>